<sequence length="1746" mass="196080">MEDFDAFMSGMSLLSEVSGLTRSMSKNRWFSTLKTLESGPHVEQLLTLSELSSFLSYANEDSLLGFPSWNYMRVLMHTIKSPEVKYCTVKAKVVEETPNPEEMRNGETMPFYELINAIYTKKAQVGEQEADIVPPSEEASSLPTDRKNDQNPSEPAAPNEEVSIVVDNEPISEEMAANKAITAASCLNTLLDILPHATGFFMSNPKQLAILKDKLQDIQYIDLAEIILLIYEKLVKEIPITVVKSKSLVAMLEFVDFFPTDVQVGTYTSIMKAVKKIERPESCKNYLIPLIPYLSQSLQSGNKKIVQLSCIIWKVIVTRCVRAHTKCESGTSDVISHLVSAALSSNAVNGFCKVIFSEQDRLSRIHVNQGLYCLAVLANESNEAVSRILDLGVLPYVARSLGHSFEDTLVRLVDLGLAIMGSYLTTEPLTSDVGQLYQRSEYFLCHTEQLKDVVATFPIAALLHIYEGTISQNLRNRIMILQWRLIELAAQTEQCRNLVMNDLPFHRLIEAVCYSLRYHNHDEQCEVAIHLVICLFKLMDHDTIVDALMRHGLSALLESVKSQKLEHEISYILQQLPPMDVTMADKPGIELIHEMKSRGNTMTVFELTNSGLLSLDYDELLSERSLKHLIKMLVLCDQGYRDLNSQTVDIEGIRTLWRTFYRFLETQPEFMLNRQNTSSGEEPFSNDSRREKTLERMSSTNDVEMITDSIDETNDAQLAEASAKANEELLDIIKSDKAMELLNVVDVDAEDAANECIAISSGGDQESSQENNSIDSSRPELSLKQRLKTLINNYNKSGISISSESGLRLQKEQSMSQDSEAEDFVGRVDNTYPLDMLLGLYGELSGSQSKSSQEEDQTGTFERRNRPKRLDSRSRRSSHHSGRERNRFKGALGMFRQLTKRDTLPFPLSCADRDVKLKLKCLNKEDELKVISTIAVYTSPFVAVAKVESYILGYVNNRLHKQDDGSATAPKKRSKVNESAQADGDRKYSSIQIYYKGMPLAPTVPMYQVLFALRGRDDKHIWEESNVLNFEVISLDKESELQRLQSGRYTPLVTSLCENRHSVIELYMDFLCYVRRNGGPTLDARLAKLKEKLIALEENEAPSKVQCVLDKVRCDHMQSSTVPMTIEEENMAEDMAPRFTTDAVQGMEVSTDEPIATHETAENDSAPLEYISRRVACYMERMAMMWSGETECDPLVASAPICSSPDELSDESRRHVRMMVFLNSLITELEVFMRDSEINPTFSKRLTLKLLTLLGKLEQSLCYRMPKWIIKLVVLCPSLFSLESRRVLFDILATGPQRVLAQFASRLSSLIDSDVGAGKESDNMGAHALDEVLRQGVLSRNNVKLGALQDIEGALKIPKVKSICSREDIILDAMHMMDQVISISAELDSIPKLEIEFENEVGVGSGPTQEFYSLLVEAIVNFTTEEGTIMENLGGYLYPSVRKFSSKAADEIELDLIRRPSQPESDSESDKETEPLSAFTFKMFRLLGQICASALIDKKLLSMTMHPLFWLLCQQPNAEPNCSLAALRSLDPALAKFLENLGAVEDLEDSGLFFSYNDIPLVPGGEGIKLTKDNLPQFIKAVVKLRLYEGVRMQVWAFRMGFAMILPLEALSLFTPSELADHVFGVKDQSEYWTVEHLQKYIIPDHGYDASSTTYIEFIKTLASLSEEGRRQFLKFCTGAPVLPKGGFAGLSPIMKVVKKGDGTDALPSVMTCSNYLKLPAYQSSDQIREKLIKAIGYGQGSFNLS</sequence>
<evidence type="ECO:0000256" key="4">
    <source>
        <dbReference type="SAM" id="MobiDB-lite"/>
    </source>
</evidence>
<feature type="region of interest" description="Disordered" evidence="4">
    <location>
        <begin position="845"/>
        <end position="888"/>
    </location>
</feature>
<evidence type="ECO:0000256" key="1">
    <source>
        <dbReference type="ARBA" id="ARBA00022679"/>
    </source>
</evidence>
<dbReference type="PANTHER" id="PTHR45670">
    <property type="entry name" value="E3 UBIQUITIN-PROTEIN LIGASE TRIP12"/>
    <property type="match status" value="1"/>
</dbReference>
<name>A0AAD8PF44_BABGI</name>
<dbReference type="SMART" id="SM00119">
    <property type="entry name" value="HECTc"/>
    <property type="match status" value="1"/>
</dbReference>
<dbReference type="PANTHER" id="PTHR45670:SF1">
    <property type="entry name" value="E3 UBIQUITIN-PROTEIN LIGASE HECTD1"/>
    <property type="match status" value="1"/>
</dbReference>
<feature type="region of interest" description="Disordered" evidence="4">
    <location>
        <begin position="962"/>
        <end position="983"/>
    </location>
</feature>
<feature type="region of interest" description="Disordered" evidence="4">
    <location>
        <begin position="759"/>
        <end position="780"/>
    </location>
</feature>
<dbReference type="GO" id="GO:0000209">
    <property type="term" value="P:protein polyubiquitination"/>
    <property type="evidence" value="ECO:0007669"/>
    <property type="project" value="TreeGrafter"/>
</dbReference>
<proteinExistence type="predicted"/>
<dbReference type="EMBL" id="JAVEPI010000001">
    <property type="protein sequence ID" value="KAK1444144.1"/>
    <property type="molecule type" value="Genomic_DNA"/>
</dbReference>
<dbReference type="Gene3D" id="3.30.2160.10">
    <property type="entry name" value="Hect, E3 ligase catalytic domain"/>
    <property type="match status" value="1"/>
</dbReference>
<comment type="caution">
    <text evidence="6">The sequence shown here is derived from an EMBL/GenBank/DDBJ whole genome shotgun (WGS) entry which is preliminary data.</text>
</comment>
<protein>
    <recommendedName>
        <fullName evidence="5">HECT domain-containing protein</fullName>
    </recommendedName>
</protein>
<gene>
    <name evidence="6" type="ORF">BgAZ_100500</name>
</gene>
<dbReference type="SUPFAM" id="SSF48371">
    <property type="entry name" value="ARM repeat"/>
    <property type="match status" value="1"/>
</dbReference>
<dbReference type="Proteomes" id="UP001230268">
    <property type="component" value="Unassembled WGS sequence"/>
</dbReference>
<feature type="region of interest" description="Disordered" evidence="4">
    <location>
        <begin position="131"/>
        <end position="162"/>
    </location>
</feature>
<dbReference type="Pfam" id="PF00632">
    <property type="entry name" value="HECT"/>
    <property type="match status" value="1"/>
</dbReference>
<dbReference type="InterPro" id="IPR016024">
    <property type="entry name" value="ARM-type_fold"/>
</dbReference>
<dbReference type="PROSITE" id="PS50237">
    <property type="entry name" value="HECT"/>
    <property type="match status" value="1"/>
</dbReference>
<keyword evidence="1" id="KW-0808">Transferase</keyword>
<keyword evidence="2 3" id="KW-0833">Ubl conjugation pathway</keyword>
<dbReference type="SUPFAM" id="SSF56204">
    <property type="entry name" value="Hect, E3 ligase catalytic domain"/>
    <property type="match status" value="1"/>
</dbReference>
<dbReference type="InterPro" id="IPR035983">
    <property type="entry name" value="Hect_E3_ubiquitin_ligase"/>
</dbReference>
<evidence type="ECO:0000256" key="2">
    <source>
        <dbReference type="ARBA" id="ARBA00022786"/>
    </source>
</evidence>
<dbReference type="InterPro" id="IPR000569">
    <property type="entry name" value="HECT_dom"/>
</dbReference>
<keyword evidence="7" id="KW-1185">Reference proteome</keyword>
<feature type="compositionally biased region" description="Polar residues" evidence="4">
    <location>
        <begin position="762"/>
        <end position="776"/>
    </location>
</feature>
<feature type="active site" description="Glycyl thioester intermediate" evidence="3">
    <location>
        <position position="1713"/>
    </location>
</feature>
<evidence type="ECO:0000313" key="6">
    <source>
        <dbReference type="EMBL" id="KAK1444144.1"/>
    </source>
</evidence>
<feature type="compositionally biased region" description="Basic and acidic residues" evidence="4">
    <location>
        <begin position="861"/>
        <end position="874"/>
    </location>
</feature>
<dbReference type="Gene3D" id="3.90.1750.10">
    <property type="entry name" value="Hect, E3 ligase catalytic domains"/>
    <property type="match status" value="1"/>
</dbReference>
<accession>A0AAD8PF44</accession>
<reference evidence="6" key="1">
    <citation type="submission" date="2023-08" db="EMBL/GenBank/DDBJ databases">
        <title>Draft sequence of the Babesia gibsoni genome.</title>
        <authorList>
            <person name="Yamagishi J.Y."/>
            <person name="Xuan X.X."/>
        </authorList>
    </citation>
    <scope>NUCLEOTIDE SEQUENCE</scope>
    <source>
        <strain evidence="6">Azabu</strain>
    </source>
</reference>
<feature type="domain" description="HECT" evidence="5">
    <location>
        <begin position="1383"/>
        <end position="1746"/>
    </location>
</feature>
<dbReference type="GO" id="GO:0043161">
    <property type="term" value="P:proteasome-mediated ubiquitin-dependent protein catabolic process"/>
    <property type="evidence" value="ECO:0007669"/>
    <property type="project" value="TreeGrafter"/>
</dbReference>
<dbReference type="Gene3D" id="3.30.2410.10">
    <property type="entry name" value="Hect, E3 ligase catalytic domain"/>
    <property type="match status" value="1"/>
</dbReference>
<feature type="region of interest" description="Disordered" evidence="4">
    <location>
        <begin position="674"/>
        <end position="697"/>
    </location>
</feature>
<evidence type="ECO:0000259" key="5">
    <source>
        <dbReference type="PROSITE" id="PS50237"/>
    </source>
</evidence>
<organism evidence="6 7">
    <name type="scientific">Babesia gibsoni</name>
    <dbReference type="NCBI Taxonomy" id="33632"/>
    <lineage>
        <taxon>Eukaryota</taxon>
        <taxon>Sar</taxon>
        <taxon>Alveolata</taxon>
        <taxon>Apicomplexa</taxon>
        <taxon>Aconoidasida</taxon>
        <taxon>Piroplasmida</taxon>
        <taxon>Babesiidae</taxon>
        <taxon>Babesia</taxon>
    </lineage>
</organism>
<dbReference type="GO" id="GO:0061630">
    <property type="term" value="F:ubiquitin protein ligase activity"/>
    <property type="evidence" value="ECO:0007669"/>
    <property type="project" value="InterPro"/>
</dbReference>
<evidence type="ECO:0000256" key="3">
    <source>
        <dbReference type="PROSITE-ProRule" id="PRU00104"/>
    </source>
</evidence>
<dbReference type="InterPro" id="IPR045322">
    <property type="entry name" value="HECTD1/TRIP12-like"/>
</dbReference>
<evidence type="ECO:0000313" key="7">
    <source>
        <dbReference type="Proteomes" id="UP001230268"/>
    </source>
</evidence>